<evidence type="ECO:0000313" key="3">
    <source>
        <dbReference type="Proteomes" id="UP000026961"/>
    </source>
</evidence>
<dbReference type="HOGENOM" id="CLU_1734332_0_0_1"/>
<protein>
    <submittedName>
        <fullName evidence="2">Uncharacterized protein</fullName>
    </submittedName>
</protein>
<feature type="region of interest" description="Disordered" evidence="1">
    <location>
        <begin position="47"/>
        <end position="151"/>
    </location>
</feature>
<feature type="compositionally biased region" description="Low complexity" evidence="1">
    <location>
        <begin position="1"/>
        <end position="16"/>
    </location>
</feature>
<organism evidence="2">
    <name type="scientific">Oryza glumipatula</name>
    <dbReference type="NCBI Taxonomy" id="40148"/>
    <lineage>
        <taxon>Eukaryota</taxon>
        <taxon>Viridiplantae</taxon>
        <taxon>Streptophyta</taxon>
        <taxon>Embryophyta</taxon>
        <taxon>Tracheophyta</taxon>
        <taxon>Spermatophyta</taxon>
        <taxon>Magnoliopsida</taxon>
        <taxon>Liliopsida</taxon>
        <taxon>Poales</taxon>
        <taxon>Poaceae</taxon>
        <taxon>BOP clade</taxon>
        <taxon>Oryzoideae</taxon>
        <taxon>Oryzeae</taxon>
        <taxon>Oryzinae</taxon>
        <taxon>Oryza</taxon>
    </lineage>
</organism>
<feature type="compositionally biased region" description="Basic residues" evidence="1">
    <location>
        <begin position="118"/>
        <end position="131"/>
    </location>
</feature>
<reference evidence="2" key="2">
    <citation type="submission" date="2018-05" db="EMBL/GenBank/DDBJ databases">
        <title>OgluRS3 (Oryza glumaepatula Reference Sequence Version 3).</title>
        <authorList>
            <person name="Zhang J."/>
            <person name="Kudrna D."/>
            <person name="Lee S."/>
            <person name="Talag J."/>
            <person name="Welchert J."/>
            <person name="Wing R.A."/>
        </authorList>
    </citation>
    <scope>NUCLEOTIDE SEQUENCE [LARGE SCALE GENOMIC DNA]</scope>
</reference>
<proteinExistence type="predicted"/>
<dbReference type="Proteomes" id="UP000026961">
    <property type="component" value="Chromosome 6"/>
</dbReference>
<feature type="compositionally biased region" description="Low complexity" evidence="1">
    <location>
        <begin position="53"/>
        <end position="64"/>
    </location>
</feature>
<reference evidence="2" key="1">
    <citation type="submission" date="2015-04" db="UniProtKB">
        <authorList>
            <consortium name="EnsemblPlants"/>
        </authorList>
    </citation>
    <scope>IDENTIFICATION</scope>
</reference>
<dbReference type="AlphaFoldDB" id="A0A0E0AEL4"/>
<accession>A0A0E0AEL4</accession>
<keyword evidence="3" id="KW-1185">Reference proteome</keyword>
<sequence>MANGGARSCAAAANRATWRRSWRGGQRPERLFGVVQGSSRRVVAQGVAEREANGGAQPSAAAAGTEHDGAVIAPRGARPGKQRGGARSSGRATASWFDEREGPTTERRALGGDGGRAMARRVKTRPKQHGVRQREGDGELTNRRGMASAAI</sequence>
<feature type="compositionally biased region" description="Basic and acidic residues" evidence="1">
    <location>
        <begin position="132"/>
        <end position="142"/>
    </location>
</feature>
<evidence type="ECO:0000313" key="2">
    <source>
        <dbReference type="EnsemblPlants" id="OGLUM06G29330.1"/>
    </source>
</evidence>
<dbReference type="Gramene" id="OGLUM06G29330.1">
    <property type="protein sequence ID" value="OGLUM06G29330.1"/>
    <property type="gene ID" value="OGLUM06G29330"/>
</dbReference>
<feature type="region of interest" description="Disordered" evidence="1">
    <location>
        <begin position="1"/>
        <end position="27"/>
    </location>
</feature>
<evidence type="ECO:0000256" key="1">
    <source>
        <dbReference type="SAM" id="MobiDB-lite"/>
    </source>
</evidence>
<name>A0A0E0AEL4_9ORYZ</name>
<feature type="compositionally biased region" description="Basic and acidic residues" evidence="1">
    <location>
        <begin position="97"/>
        <end position="110"/>
    </location>
</feature>
<dbReference type="EnsemblPlants" id="OGLUM06G29330.1">
    <property type="protein sequence ID" value="OGLUM06G29330.1"/>
    <property type="gene ID" value="OGLUM06G29330"/>
</dbReference>